<evidence type="ECO:0000313" key="3">
    <source>
        <dbReference type="Proteomes" id="UP000757435"/>
    </source>
</evidence>
<organism evidence="2 3">
    <name type="scientific">Drouetiella hepatica Uher 2000/2452</name>
    <dbReference type="NCBI Taxonomy" id="904376"/>
    <lineage>
        <taxon>Bacteria</taxon>
        <taxon>Bacillati</taxon>
        <taxon>Cyanobacteriota</taxon>
        <taxon>Cyanophyceae</taxon>
        <taxon>Oculatellales</taxon>
        <taxon>Oculatellaceae</taxon>
        <taxon>Drouetiella</taxon>
    </lineage>
</organism>
<name>A0A951Q8H0_9CYAN</name>
<protein>
    <submittedName>
        <fullName evidence="2">Uncharacterized protein</fullName>
    </submittedName>
</protein>
<accession>A0A951Q8H0</accession>
<dbReference type="AlphaFoldDB" id="A0A951Q8H0"/>
<evidence type="ECO:0000313" key="2">
    <source>
        <dbReference type="EMBL" id="MBW4657794.1"/>
    </source>
</evidence>
<dbReference type="EMBL" id="JAHHHD010000003">
    <property type="protein sequence ID" value="MBW4657794.1"/>
    <property type="molecule type" value="Genomic_DNA"/>
</dbReference>
<keyword evidence="1" id="KW-0175">Coiled coil</keyword>
<sequence length="239" mass="28423">MKATEFKILTELDARKFDQLLNQYRLDHHIHQWPFISLEDTFNALEGYPKFRQSFSAFFDIYLQDVALQSDLKVIQDETNREYKGGEIDGFFSLRMGRYIASSNTAIRLRAMWDKLMGLKVLLYCPDKYESFSGAKSRLRAFKKVVDTWKIADEKQIEEAEEWNKALEQSIDQFEKYVREIDDNFRTAEAHSVGRMWKWAFVKQEDEDDPFEKLLLASNDIYEQLNEVSFFLKFRAARK</sequence>
<dbReference type="Proteomes" id="UP000757435">
    <property type="component" value="Unassembled WGS sequence"/>
</dbReference>
<comment type="caution">
    <text evidence="2">The sequence shown here is derived from an EMBL/GenBank/DDBJ whole genome shotgun (WGS) entry which is preliminary data.</text>
</comment>
<gene>
    <name evidence="2" type="ORF">KME15_03905</name>
</gene>
<evidence type="ECO:0000256" key="1">
    <source>
        <dbReference type="SAM" id="Coils"/>
    </source>
</evidence>
<reference evidence="2" key="1">
    <citation type="submission" date="2021-05" db="EMBL/GenBank/DDBJ databases">
        <authorList>
            <person name="Pietrasiak N."/>
            <person name="Ward R."/>
            <person name="Stajich J.E."/>
            <person name="Kurbessoian T."/>
        </authorList>
    </citation>
    <scope>NUCLEOTIDE SEQUENCE</scope>
    <source>
        <strain evidence="2">UHER 2000/2452</strain>
    </source>
</reference>
<feature type="coiled-coil region" evidence="1">
    <location>
        <begin position="157"/>
        <end position="184"/>
    </location>
</feature>
<reference evidence="2" key="2">
    <citation type="journal article" date="2022" name="Microbiol. Resour. Announc.">
        <title>Metagenome Sequencing to Explore Phylogenomics of Terrestrial Cyanobacteria.</title>
        <authorList>
            <person name="Ward R.D."/>
            <person name="Stajich J.E."/>
            <person name="Johansen J.R."/>
            <person name="Huntemann M."/>
            <person name="Clum A."/>
            <person name="Foster B."/>
            <person name="Foster B."/>
            <person name="Roux S."/>
            <person name="Palaniappan K."/>
            <person name="Varghese N."/>
            <person name="Mukherjee S."/>
            <person name="Reddy T.B.K."/>
            <person name="Daum C."/>
            <person name="Copeland A."/>
            <person name="Chen I.A."/>
            <person name="Ivanova N.N."/>
            <person name="Kyrpides N.C."/>
            <person name="Shapiro N."/>
            <person name="Eloe-Fadrosh E.A."/>
            <person name="Pietrasiak N."/>
        </authorList>
    </citation>
    <scope>NUCLEOTIDE SEQUENCE</scope>
    <source>
        <strain evidence="2">UHER 2000/2452</strain>
    </source>
</reference>
<proteinExistence type="predicted"/>